<evidence type="ECO:0000313" key="1">
    <source>
        <dbReference type="EMBL" id="OGY43950.1"/>
    </source>
</evidence>
<dbReference type="AlphaFoldDB" id="A0A1G1XWH9"/>
<reference evidence="1 2" key="1">
    <citation type="journal article" date="2016" name="Nat. Commun.">
        <title>Thousands of microbial genomes shed light on interconnected biogeochemical processes in an aquifer system.</title>
        <authorList>
            <person name="Anantharaman K."/>
            <person name="Brown C.T."/>
            <person name="Hug L.A."/>
            <person name="Sharon I."/>
            <person name="Castelle C.J."/>
            <person name="Probst A.J."/>
            <person name="Thomas B.C."/>
            <person name="Singh A."/>
            <person name="Wilkins M.J."/>
            <person name="Karaoz U."/>
            <person name="Brodie E.L."/>
            <person name="Williams K.H."/>
            <person name="Hubbard S.S."/>
            <person name="Banfield J.F."/>
        </authorList>
    </citation>
    <scope>NUCLEOTIDE SEQUENCE [LARGE SCALE GENOMIC DNA]</scope>
</reference>
<evidence type="ECO:0008006" key="3">
    <source>
        <dbReference type="Google" id="ProtNLM"/>
    </source>
</evidence>
<name>A0A1G1XWH9_9BACT</name>
<proteinExistence type="predicted"/>
<organism evidence="1 2">
    <name type="scientific">Candidatus Buchananbacteria bacterium RIFCSPHIGHO2_01_FULL_39_14</name>
    <dbReference type="NCBI Taxonomy" id="1797532"/>
    <lineage>
        <taxon>Bacteria</taxon>
        <taxon>Candidatus Buchananiibacteriota</taxon>
    </lineage>
</organism>
<protein>
    <recommendedName>
        <fullName evidence="3">NTP pyrophosphohydrolase MazG putative catalytic core domain-containing protein</fullName>
    </recommendedName>
</protein>
<dbReference type="STRING" id="1797532.A2729_01345"/>
<dbReference type="EMBL" id="MHIB01000027">
    <property type="protein sequence ID" value="OGY43950.1"/>
    <property type="molecule type" value="Genomic_DNA"/>
</dbReference>
<dbReference type="Gene3D" id="1.10.287.1080">
    <property type="entry name" value="MazG-like"/>
    <property type="match status" value="1"/>
</dbReference>
<gene>
    <name evidence="1" type="ORF">A2729_01345</name>
</gene>
<accession>A0A1G1XWH9</accession>
<evidence type="ECO:0000313" key="2">
    <source>
        <dbReference type="Proteomes" id="UP000178930"/>
    </source>
</evidence>
<sequence length="110" mass="12951">MKLNEIQKFCRQLLAKVSYPRIGTIIGLQEELGKLAEEVMNIEIYGKPFDKNKLEKKCSEVFFSFIDLCNSYDVELDQISIDRVNEIKKKINQWEIEHGSILQDKRKKLD</sequence>
<dbReference type="Proteomes" id="UP000178930">
    <property type="component" value="Unassembled WGS sequence"/>
</dbReference>
<comment type="caution">
    <text evidence="1">The sequence shown here is derived from an EMBL/GenBank/DDBJ whole genome shotgun (WGS) entry which is preliminary data.</text>
</comment>
<dbReference type="SUPFAM" id="SSF101386">
    <property type="entry name" value="all-alpha NTP pyrophosphatases"/>
    <property type="match status" value="1"/>
</dbReference>